<name>A0A8B6ERY4_MYTGA</name>
<gene>
    <name evidence="2" type="ORF">MGAL_10B009751</name>
</gene>
<accession>A0A8B6ERY4</accession>
<feature type="chain" id="PRO_5032906035" evidence="1">
    <location>
        <begin position="21"/>
        <end position="108"/>
    </location>
</feature>
<evidence type="ECO:0000313" key="3">
    <source>
        <dbReference type="Proteomes" id="UP000596742"/>
    </source>
</evidence>
<feature type="non-terminal residue" evidence="2">
    <location>
        <position position="108"/>
    </location>
</feature>
<feature type="signal peptide" evidence="1">
    <location>
        <begin position="1"/>
        <end position="20"/>
    </location>
</feature>
<keyword evidence="1" id="KW-0732">Signal</keyword>
<dbReference type="EMBL" id="UYJE01005644">
    <property type="protein sequence ID" value="VDI38974.1"/>
    <property type="molecule type" value="Genomic_DNA"/>
</dbReference>
<dbReference type="SUPFAM" id="SSF57302">
    <property type="entry name" value="Snake toxin-like"/>
    <property type="match status" value="1"/>
</dbReference>
<reference evidence="2" key="1">
    <citation type="submission" date="2018-11" db="EMBL/GenBank/DDBJ databases">
        <authorList>
            <person name="Alioto T."/>
            <person name="Alioto T."/>
        </authorList>
    </citation>
    <scope>NUCLEOTIDE SEQUENCE</scope>
</reference>
<dbReference type="OrthoDB" id="6144462at2759"/>
<keyword evidence="3" id="KW-1185">Reference proteome</keyword>
<dbReference type="AlphaFoldDB" id="A0A8B6ERY4"/>
<evidence type="ECO:0000256" key="1">
    <source>
        <dbReference type="SAM" id="SignalP"/>
    </source>
</evidence>
<protein>
    <submittedName>
        <fullName evidence="2">Uncharacterized protein</fullName>
    </submittedName>
</protein>
<comment type="caution">
    <text evidence="2">The sequence shown here is derived from an EMBL/GenBank/DDBJ whole genome shotgun (WGS) entry which is preliminary data.</text>
</comment>
<dbReference type="InterPro" id="IPR045860">
    <property type="entry name" value="Snake_toxin-like_sf"/>
</dbReference>
<dbReference type="Proteomes" id="UP000596742">
    <property type="component" value="Unassembled WGS sequence"/>
</dbReference>
<sequence length="108" mass="12141">MKQIISVCVVILCFCKTVESVKCLDCQNVAQPYDCTTVTECGRHEECYTRKEITDDGNIYYNVGCKDEQACRAMTPFGKRDKSKRATQICNKCCNSDLCNLQSLCGSK</sequence>
<proteinExistence type="predicted"/>
<organism evidence="2 3">
    <name type="scientific">Mytilus galloprovincialis</name>
    <name type="common">Mediterranean mussel</name>
    <dbReference type="NCBI Taxonomy" id="29158"/>
    <lineage>
        <taxon>Eukaryota</taxon>
        <taxon>Metazoa</taxon>
        <taxon>Spiralia</taxon>
        <taxon>Lophotrochozoa</taxon>
        <taxon>Mollusca</taxon>
        <taxon>Bivalvia</taxon>
        <taxon>Autobranchia</taxon>
        <taxon>Pteriomorphia</taxon>
        <taxon>Mytilida</taxon>
        <taxon>Mytiloidea</taxon>
        <taxon>Mytilidae</taxon>
        <taxon>Mytilinae</taxon>
        <taxon>Mytilus</taxon>
    </lineage>
</organism>
<evidence type="ECO:0000313" key="2">
    <source>
        <dbReference type="EMBL" id="VDI38974.1"/>
    </source>
</evidence>